<evidence type="ECO:0000313" key="1">
    <source>
        <dbReference type="EMBL" id="KAL2837240.1"/>
    </source>
</evidence>
<proteinExistence type="predicted"/>
<dbReference type="Proteomes" id="UP001610446">
    <property type="component" value="Unassembled WGS sequence"/>
</dbReference>
<keyword evidence="2" id="KW-1185">Reference proteome</keyword>
<reference evidence="1 2" key="1">
    <citation type="submission" date="2024-07" db="EMBL/GenBank/DDBJ databases">
        <title>Section-level genome sequencing and comparative genomics of Aspergillus sections Usti and Cavernicolus.</title>
        <authorList>
            <consortium name="Lawrence Berkeley National Laboratory"/>
            <person name="Nybo J.L."/>
            <person name="Vesth T.C."/>
            <person name="Theobald S."/>
            <person name="Frisvad J.C."/>
            <person name="Larsen T.O."/>
            <person name="Kjaerboelling I."/>
            <person name="Rothschild-Mancinelli K."/>
            <person name="Lyhne E.K."/>
            <person name="Kogle M.E."/>
            <person name="Barry K."/>
            <person name="Clum A."/>
            <person name="Na H."/>
            <person name="Ledsgaard L."/>
            <person name="Lin J."/>
            <person name="Lipzen A."/>
            <person name="Kuo A."/>
            <person name="Riley R."/>
            <person name="Mondo S."/>
            <person name="Labutti K."/>
            <person name="Haridas S."/>
            <person name="Pangalinan J."/>
            <person name="Salamov A.A."/>
            <person name="Simmons B.A."/>
            <person name="Magnuson J.K."/>
            <person name="Chen J."/>
            <person name="Drula E."/>
            <person name="Henrissat B."/>
            <person name="Wiebenga A."/>
            <person name="Lubbers R.J."/>
            <person name="Gomes A.C."/>
            <person name="Makela M.R."/>
            <person name="Stajich J."/>
            <person name="Grigoriev I.V."/>
            <person name="Mortensen U.H."/>
            <person name="De Vries R.P."/>
            <person name="Baker S.E."/>
            <person name="Andersen M.R."/>
        </authorList>
    </citation>
    <scope>NUCLEOTIDE SEQUENCE [LARGE SCALE GENOMIC DNA]</scope>
    <source>
        <strain evidence="1 2">CBS 123904</strain>
    </source>
</reference>
<comment type="caution">
    <text evidence="1">The sequence shown here is derived from an EMBL/GenBank/DDBJ whole genome shotgun (WGS) entry which is preliminary data.</text>
</comment>
<sequence>MEVHAREVRNLINGNVAGDQIGGSKIGGDQVAGNKITIEMRNVIFDPAIIGEFGLNPSDISDDIQRIGQLVSSMILTELKDNLSSKSLPAVVGLPQTRRALEGLHTLPYTGTFQASTPVSDIKLSDYLPQMVDSKSIFRYYTQMRNVRRRKEGNASCLLRKSRQLQAWSAKAGSSQLLVKGSFRTRHMLRDFAADMIELLQKEGRPVVWILQRRGADSSSFDTLDILKHLVSQILQQRTGILDERTASLTARRLKDATSVDDWFNLLGSILGDVKELYLLFDTTSFGEQAQQYQWGEAFARLFSQLQKHHIPTVIKAIFITCRPAMCRQLQVDLDTVIDMSSSHAVQQLQSRPLLPLKRNTKV</sequence>
<evidence type="ECO:0000313" key="2">
    <source>
        <dbReference type="Proteomes" id="UP001610446"/>
    </source>
</evidence>
<dbReference type="EMBL" id="JBFXLU010000164">
    <property type="protein sequence ID" value="KAL2837240.1"/>
    <property type="molecule type" value="Genomic_DNA"/>
</dbReference>
<organism evidence="1 2">
    <name type="scientific">Aspergillus pseudoustus</name>
    <dbReference type="NCBI Taxonomy" id="1810923"/>
    <lineage>
        <taxon>Eukaryota</taxon>
        <taxon>Fungi</taxon>
        <taxon>Dikarya</taxon>
        <taxon>Ascomycota</taxon>
        <taxon>Pezizomycotina</taxon>
        <taxon>Eurotiomycetes</taxon>
        <taxon>Eurotiomycetidae</taxon>
        <taxon>Eurotiales</taxon>
        <taxon>Aspergillaceae</taxon>
        <taxon>Aspergillus</taxon>
        <taxon>Aspergillus subgen. Nidulantes</taxon>
    </lineage>
</organism>
<protein>
    <submittedName>
        <fullName evidence="1">Uncharacterized protein</fullName>
    </submittedName>
</protein>
<gene>
    <name evidence="1" type="ORF">BJY01DRAFT_258440</name>
</gene>
<name>A0ABR4JB44_9EURO</name>
<accession>A0ABR4JB44</accession>